<dbReference type="Pfam" id="PF12717">
    <property type="entry name" value="Cnd1"/>
    <property type="match status" value="1"/>
</dbReference>
<evidence type="ECO:0000313" key="10">
    <source>
        <dbReference type="Proteomes" id="UP001165060"/>
    </source>
</evidence>
<keyword evidence="2" id="KW-0132">Cell division</keyword>
<dbReference type="EMBL" id="BRYB01001263">
    <property type="protein sequence ID" value="GMI21806.1"/>
    <property type="molecule type" value="Genomic_DNA"/>
</dbReference>
<feature type="region of interest" description="Disordered" evidence="7">
    <location>
        <begin position="1328"/>
        <end position="1366"/>
    </location>
</feature>
<dbReference type="InterPro" id="IPR032682">
    <property type="entry name" value="Cnd1_C"/>
</dbReference>
<protein>
    <recommendedName>
        <fullName evidence="8">Condensin complex subunit 1 C-terminal domain-containing protein</fullName>
    </recommendedName>
</protein>
<evidence type="ECO:0000256" key="2">
    <source>
        <dbReference type="ARBA" id="ARBA00022618"/>
    </source>
</evidence>
<evidence type="ECO:0000313" key="9">
    <source>
        <dbReference type="EMBL" id="GMI21806.1"/>
    </source>
</evidence>
<organism evidence="9 10">
    <name type="scientific">Tetraparma gracilis</name>
    <dbReference type="NCBI Taxonomy" id="2962635"/>
    <lineage>
        <taxon>Eukaryota</taxon>
        <taxon>Sar</taxon>
        <taxon>Stramenopiles</taxon>
        <taxon>Ochrophyta</taxon>
        <taxon>Bolidophyceae</taxon>
        <taxon>Parmales</taxon>
        <taxon>Triparmaceae</taxon>
        <taxon>Tetraparma</taxon>
    </lineage>
</organism>
<dbReference type="PANTHER" id="PTHR14222">
    <property type="entry name" value="CONDENSIN"/>
    <property type="match status" value="1"/>
</dbReference>
<dbReference type="InterPro" id="IPR016024">
    <property type="entry name" value="ARM-type_fold"/>
</dbReference>
<dbReference type="SUPFAM" id="SSF48371">
    <property type="entry name" value="ARM repeat"/>
    <property type="match status" value="1"/>
</dbReference>
<keyword evidence="5" id="KW-0539">Nucleus</keyword>
<comment type="caution">
    <text evidence="9">The sequence shown here is derived from an EMBL/GenBank/DDBJ whole genome shotgun (WGS) entry which is preliminary data.</text>
</comment>
<evidence type="ECO:0000256" key="1">
    <source>
        <dbReference type="ARBA" id="ARBA00004123"/>
    </source>
</evidence>
<proteinExistence type="predicted"/>
<comment type="subcellular location">
    <subcellularLocation>
        <location evidence="1">Nucleus</location>
    </subcellularLocation>
</comment>
<dbReference type="InterPro" id="IPR026971">
    <property type="entry name" value="CND1/NCAPD3"/>
</dbReference>
<feature type="region of interest" description="Disordered" evidence="7">
    <location>
        <begin position="176"/>
        <end position="226"/>
    </location>
</feature>
<keyword evidence="4" id="KW-0226">DNA condensation</keyword>
<dbReference type="Gene3D" id="1.25.10.10">
    <property type="entry name" value="Leucine-rich Repeat Variant"/>
    <property type="match status" value="2"/>
</dbReference>
<keyword evidence="3" id="KW-0498">Mitosis</keyword>
<sequence length="1379" mass="145779">MPSSVASCAADFLSDYAAYTSSPSPDSQLDALSLSLSALEQSLLSALSALSAPPKAGKKSRKQQPALFRDFALPSSTQAKTVRSLVPALAALASHRQLVSAPDDDDDPATLSAFMAAAPGPSSQISPLAYSAAGAYAALVSVSGAVGVGAVDAAALAAVAALMRRWCADVGKCPEDADAEAPAEGGDLPPRNLPPPKAKPKRAAKRGGGGRRKKRRGAGDDEDEDDPHQAAVFALRGLLPLITLGTDTPGGAGGKIKAHRAAAECVEGLLAALSEFDFQKNARDDVVRYKKELSGLMSDMASSAAGVSSIPSPTPWSSGPAPRPVLSAFCGVLQRLACFAPERLDARSRVARLLRDAARRLPEVEAAHFLRFLAKLSCSKKPQHRMFSIELIGTVLLEDWLWSTHLSTGFPLDDDSTEEESIIIEGIGERIPSLCIPLALLSALSARVSDSAAGVRSKASQALSDALGSASKTGDTVADATAAGYLGAAAASMSFQLETSLRNRAQLDDRASVRKQSIVALCAVLSLAPPPSQECIEVLEERCNDPSVATRKAAADALTHLVSRTPARYTASVASLESAWARSVLPLVVDTELTCVNRIMEHFKTVILRPLCGLTTVPAYDTAWRIMSAVSDESRNAGAAKAAAGCLKTALRQTLEGESDAFTTKLIQHIKDVAVSSTSPSSRSSLFSTEVTHRRNGSWCLLEGLASCSAKPTSNTKCTAFDLIKVTKKAKLSGAFLTASWTVFRELRTDPDTPESAHAMLASNTRSCLRVIAKLATTVPVPDARASLDEIKTLLLSSTVTPDVIAACLDAVQALICVVNDSPSAAIAQAERIVAELFERAHSVISSFISAATKSNEGPSQATLDTVSSALFTVGAAALVGFFADDDGVEDGIEKRAENYASQLEWLRGMMPVPPVRLIQIVQVLLPPVMPRAEGEGAVTPSAVRALAFITYGKLCLRNGDLAKAAVNVLARELHSSGRGAGDATVRSNALVVLGDMCVRYTNLVDRQLPTMAACMQDASPLVRRHAILLLSSLLLQDYVKFRGLLIHRYLTTLVDEDENVSQLAEMTLCGPLLTKVPLLFQNSFVESLFVFNDCTDHPVYHAAASSGAESGAVDFQGIRLDKKRRMFIYKNMLVHMSDEQRIGVTARLAKEVLGGAIDGGKLASATLADAAGGGGAAVLSDALSILVTSEARVGRTAANEQADADDDEANPNMLADGPAVAQLAAAKGKLLTKVSKKHMVDIVVPILVQLKIMLEKNKSPLLRQLMVLLVDVMKQYKKEVRDTLAYDPVLLNELDFDTRAFEVKAKEKKERAEKDKLERLRARIAGGGEEDWEAGQGGGEGGEENNQSLANALRRGGAGEEGAKVKTRRVAGALGGLA</sequence>
<evidence type="ECO:0000256" key="7">
    <source>
        <dbReference type="SAM" id="MobiDB-lite"/>
    </source>
</evidence>
<evidence type="ECO:0000256" key="4">
    <source>
        <dbReference type="ARBA" id="ARBA00023067"/>
    </source>
</evidence>
<evidence type="ECO:0000259" key="8">
    <source>
        <dbReference type="Pfam" id="PF12717"/>
    </source>
</evidence>
<gene>
    <name evidence="9" type="ORF">TeGR_g1463</name>
</gene>
<evidence type="ECO:0000256" key="6">
    <source>
        <dbReference type="ARBA" id="ARBA00023306"/>
    </source>
</evidence>
<feature type="compositionally biased region" description="Basic residues" evidence="7">
    <location>
        <begin position="198"/>
        <end position="216"/>
    </location>
</feature>
<name>A0ABQ6M8Q4_9STRA</name>
<accession>A0ABQ6M8Q4</accession>
<dbReference type="InterPro" id="IPR011989">
    <property type="entry name" value="ARM-like"/>
</dbReference>
<evidence type="ECO:0000256" key="3">
    <source>
        <dbReference type="ARBA" id="ARBA00022776"/>
    </source>
</evidence>
<keyword evidence="6" id="KW-0131">Cell cycle</keyword>
<keyword evidence="10" id="KW-1185">Reference proteome</keyword>
<feature type="domain" description="Condensin complex subunit 1 C-terminal" evidence="8">
    <location>
        <begin position="985"/>
        <end position="1070"/>
    </location>
</feature>
<dbReference type="Proteomes" id="UP001165060">
    <property type="component" value="Unassembled WGS sequence"/>
</dbReference>
<reference evidence="9 10" key="1">
    <citation type="journal article" date="2023" name="Commun. Biol.">
        <title>Genome analysis of Parmales, the sister group of diatoms, reveals the evolutionary specialization of diatoms from phago-mixotrophs to photoautotrophs.</title>
        <authorList>
            <person name="Ban H."/>
            <person name="Sato S."/>
            <person name="Yoshikawa S."/>
            <person name="Yamada K."/>
            <person name="Nakamura Y."/>
            <person name="Ichinomiya M."/>
            <person name="Sato N."/>
            <person name="Blanc-Mathieu R."/>
            <person name="Endo H."/>
            <person name="Kuwata A."/>
            <person name="Ogata H."/>
        </authorList>
    </citation>
    <scope>NUCLEOTIDE SEQUENCE [LARGE SCALE GENOMIC DNA]</scope>
</reference>
<evidence type="ECO:0000256" key="5">
    <source>
        <dbReference type="ARBA" id="ARBA00023242"/>
    </source>
</evidence>
<dbReference type="PANTHER" id="PTHR14222:SF1">
    <property type="entry name" value="CONDENSIN-2 COMPLEX SUBUNIT D3"/>
    <property type="match status" value="1"/>
</dbReference>